<evidence type="ECO:0000256" key="4">
    <source>
        <dbReference type="ARBA" id="ARBA00023180"/>
    </source>
</evidence>
<proteinExistence type="inferred from homology"/>
<reference evidence="10" key="1">
    <citation type="submission" date="2023-06" db="EMBL/GenBank/DDBJ databases">
        <title>Genome-scale phylogeny and comparative genomics of the fungal order Sordariales.</title>
        <authorList>
            <consortium name="Lawrence Berkeley National Laboratory"/>
            <person name="Hensen N."/>
            <person name="Bonometti L."/>
            <person name="Westerberg I."/>
            <person name="Brannstrom I.O."/>
            <person name="Guillou S."/>
            <person name="Cros-Aarteil S."/>
            <person name="Calhoun S."/>
            <person name="Haridas S."/>
            <person name="Kuo A."/>
            <person name="Mondo S."/>
            <person name="Pangilinan J."/>
            <person name="Riley R."/>
            <person name="Labutti K."/>
            <person name="Andreopoulos B."/>
            <person name="Lipzen A."/>
            <person name="Chen C."/>
            <person name="Yanf M."/>
            <person name="Daum C."/>
            <person name="Ng V."/>
            <person name="Clum A."/>
            <person name="Steindorff A."/>
            <person name="Ohm R."/>
            <person name="Martin F."/>
            <person name="Silar P."/>
            <person name="Natvig D."/>
            <person name="Lalanne C."/>
            <person name="Gautier V."/>
            <person name="Ament-Velasquez S.L."/>
            <person name="Kruys A."/>
            <person name="Hutchinson M.I."/>
            <person name="Powell A.J."/>
            <person name="Barry K."/>
            <person name="Miller A.N."/>
            <person name="Grigoriev I.V."/>
            <person name="Debuchy R."/>
            <person name="Gladieux P."/>
            <person name="Thoren M.H."/>
            <person name="Johannesson H."/>
        </authorList>
    </citation>
    <scope>NUCLEOTIDE SEQUENCE</scope>
    <source>
        <strain evidence="10">SMH4607-1</strain>
    </source>
</reference>
<evidence type="ECO:0000256" key="5">
    <source>
        <dbReference type="PIRSR" id="PIRSR601382-1"/>
    </source>
</evidence>
<gene>
    <name evidence="10" type="ORF">B0H67DRAFT_564558</name>
</gene>
<dbReference type="GO" id="GO:0044322">
    <property type="term" value="C:endoplasmic reticulum quality control compartment"/>
    <property type="evidence" value="ECO:0007669"/>
    <property type="project" value="GOC"/>
</dbReference>
<feature type="binding site" evidence="6">
    <location>
        <position position="602"/>
    </location>
    <ligand>
        <name>Ca(2+)</name>
        <dbReference type="ChEBI" id="CHEBI:29108"/>
    </ligand>
</feature>
<dbReference type="PRINTS" id="PR00747">
    <property type="entry name" value="GLYHDRLASE47"/>
</dbReference>
<dbReference type="InterPro" id="IPR001382">
    <property type="entry name" value="Glyco_hydro_47"/>
</dbReference>
<keyword evidence="9" id="KW-0472">Membrane</keyword>
<dbReference type="GO" id="GO:0005509">
    <property type="term" value="F:calcium ion binding"/>
    <property type="evidence" value="ECO:0007669"/>
    <property type="project" value="InterPro"/>
</dbReference>
<dbReference type="GO" id="GO:0016020">
    <property type="term" value="C:membrane"/>
    <property type="evidence" value="ECO:0007669"/>
    <property type="project" value="InterPro"/>
</dbReference>
<keyword evidence="6" id="KW-0106">Calcium</keyword>
<keyword evidence="11" id="KW-1185">Reference proteome</keyword>
<dbReference type="GO" id="GO:0036503">
    <property type="term" value="P:ERAD pathway"/>
    <property type="evidence" value="ECO:0007669"/>
    <property type="project" value="UniProtKB-ARBA"/>
</dbReference>
<feature type="region of interest" description="Disordered" evidence="8">
    <location>
        <begin position="829"/>
        <end position="869"/>
    </location>
</feature>
<keyword evidence="9" id="KW-1133">Transmembrane helix</keyword>
<evidence type="ECO:0000256" key="1">
    <source>
        <dbReference type="ARBA" id="ARBA00004240"/>
    </source>
</evidence>
<evidence type="ECO:0000256" key="2">
    <source>
        <dbReference type="ARBA" id="ARBA00007658"/>
    </source>
</evidence>
<protein>
    <recommendedName>
        <fullName evidence="7">alpha-1,2-Mannosidase</fullName>
        <ecNumber evidence="7">3.2.1.-</ecNumber>
    </recommendedName>
</protein>
<dbReference type="PANTHER" id="PTHR45679:SF5">
    <property type="entry name" value="ER DEGRADATION-ENHANCING ALPHA-MANNOSIDASE-LIKE PROTEIN 1"/>
    <property type="match status" value="1"/>
</dbReference>
<dbReference type="Gene3D" id="1.50.10.10">
    <property type="match status" value="1"/>
</dbReference>
<evidence type="ECO:0000256" key="6">
    <source>
        <dbReference type="PIRSR" id="PIRSR601382-2"/>
    </source>
</evidence>
<evidence type="ECO:0000313" key="11">
    <source>
        <dbReference type="Proteomes" id="UP001172102"/>
    </source>
</evidence>
<comment type="similarity">
    <text evidence="2 7">Belongs to the glycosyl hydrolase 47 family.</text>
</comment>
<comment type="cofactor">
    <cofactor evidence="6">
        <name>Ca(2+)</name>
        <dbReference type="ChEBI" id="CHEBI:29108"/>
    </cofactor>
</comment>
<dbReference type="PANTHER" id="PTHR45679">
    <property type="entry name" value="ER DEGRADATION-ENHANCING ALPHA-MANNOSIDASE-LIKE PROTEIN 2"/>
    <property type="match status" value="1"/>
</dbReference>
<dbReference type="GO" id="GO:0004571">
    <property type="term" value="F:mannosyl-oligosaccharide 1,2-alpha-mannosidase activity"/>
    <property type="evidence" value="ECO:0007669"/>
    <property type="project" value="InterPro"/>
</dbReference>
<dbReference type="EMBL" id="JAUKUA010000001">
    <property type="protein sequence ID" value="KAK0731364.1"/>
    <property type="molecule type" value="Genomic_DNA"/>
</dbReference>
<evidence type="ECO:0000313" key="10">
    <source>
        <dbReference type="EMBL" id="KAK0731364.1"/>
    </source>
</evidence>
<keyword evidence="4" id="KW-0325">Glycoprotein</keyword>
<feature type="transmembrane region" description="Helical" evidence="9">
    <location>
        <begin position="36"/>
        <end position="56"/>
    </location>
</feature>
<dbReference type="Pfam" id="PF01532">
    <property type="entry name" value="Glyco_hydro_47"/>
    <property type="match status" value="1"/>
</dbReference>
<keyword evidence="6" id="KW-0479">Metal-binding</keyword>
<dbReference type="EC" id="3.2.1.-" evidence="7"/>
<keyword evidence="9" id="KW-0812">Transmembrane</keyword>
<evidence type="ECO:0000256" key="3">
    <source>
        <dbReference type="ARBA" id="ARBA00022824"/>
    </source>
</evidence>
<keyword evidence="7" id="KW-0326">Glycosidase</keyword>
<keyword evidence="7 10" id="KW-0378">Hydrolase</keyword>
<dbReference type="AlphaFoldDB" id="A0AA40BBY2"/>
<sequence length="1109" mass="122011">MDHCSLAGDGSRLRAGSHRHCRHQHPRMHLRTPHLLMPWLLLAILAVVSWPTAAAMRPARVGDLRRETVDLFYHGFDNYMRVAFPEDELRPVSCTPLTRDSKNPRNVELNDVLGNYSLTLIDSLSTLAILASAPPDGRNTGPKALRDFQDGVAAMVQQYGDGRAGPSGLGLRGRGFDVDSKVQVFETVIRGVGGLLSAHLFAVGELPITGYDPRRPGDDPLDPRPIVWPNGLEYDGQLLRLALDLAQRLLPAFYTKTGMPYPRVNLRHGIPFYSNSPLHETTPGSANTEGPAEITETCSAGAGSLVLEFTVLSRLTGDSRFEQLAKRAFWAVWYRKSQIGLIGAGVDAEHGHWIGAYSVIGAGADSFFEYALKSHILLSGHELPNRTLSHPSPQADWMDPNTLFTPLSDIENSPDSFLEAWHHAHAAIKRHLYTDKDHPHYENVNLWTGSLASNWVDSLGAYYSGLLVLAGEVDEAVETSLLYTAIWTRYAALPERWSIKDKTVEGGLGWWPLRPEFIESTYHLYRATKDPWYLYVGEMVLRDITRRCWTPCGWAGLQNVLDGEKSDRMESFFLGETAKYMYLLFDDDHPLNKFDAAYVFTTEGHPLIIPKAKATDGSTRRRRSHQTDMTVYYDDAYTNSCPARPAAVPLTGSTTAARKDLYHAARMLDLHLLTSPRPGLAGGQSNSQATARSKFTLFPWTLPAELLPQDGMCSKVNHPLEVSLEFASNAQQVVGGSSFNFMLGSQNLERLSADRIRVSSLSGLKVTMRLEDADEQEWRVTRVNGVPLGRDEFIVLDRAILGDVSDPRFNLVRDPMIVKLQHLHLVELPPNKAGDDEDLLEDGYETDVDDSGDSESDDEESIPFQAVRQTNSSTVSRVTEFGSLVKSLLTRVVASLDSQIAYSPTLRAGVSASRPYNLVINQTAVTPIGLGAAPLPPVNVPAGSRIPAFGPVSNTIFPWATVYAAGDACAGPLPDEAPRDHQVIVIRRGGCSFSAKLASIPAHSPSPRSLQLVVIISNEHDDGADYRTYAMSMAGAGLVRPLLDEVQLTPGGMQRRHPIAMAMVGGGELAYQQLAAAERVGLMRRYYIESQGTRVRNIIVDEGDAGDNL</sequence>
<feature type="active site" evidence="5">
    <location>
        <position position="365"/>
    </location>
</feature>
<feature type="region of interest" description="Disordered" evidence="8">
    <location>
        <begin position="1"/>
        <end position="20"/>
    </location>
</feature>
<dbReference type="Proteomes" id="UP001172102">
    <property type="component" value="Unassembled WGS sequence"/>
</dbReference>
<dbReference type="GO" id="GO:1904380">
    <property type="term" value="P:endoplasmic reticulum mannose trimming"/>
    <property type="evidence" value="ECO:0007669"/>
    <property type="project" value="InterPro"/>
</dbReference>
<keyword evidence="3" id="KW-0256">Endoplasmic reticulum</keyword>
<feature type="active site" evidence="5">
    <location>
        <position position="516"/>
    </location>
</feature>
<dbReference type="InterPro" id="IPR036026">
    <property type="entry name" value="Seven-hairpin_glycosidases"/>
</dbReference>
<dbReference type="InterPro" id="IPR012341">
    <property type="entry name" value="6hp_glycosidase-like_sf"/>
</dbReference>
<feature type="compositionally biased region" description="Acidic residues" evidence="8">
    <location>
        <begin position="835"/>
        <end position="861"/>
    </location>
</feature>
<feature type="active site" description="Proton donor" evidence="5">
    <location>
        <position position="495"/>
    </location>
</feature>
<dbReference type="InterPro" id="IPR044674">
    <property type="entry name" value="EDEM1/2/3"/>
</dbReference>
<dbReference type="GO" id="GO:0005975">
    <property type="term" value="P:carbohydrate metabolic process"/>
    <property type="evidence" value="ECO:0007669"/>
    <property type="project" value="InterPro"/>
</dbReference>
<comment type="caution">
    <text evidence="10">The sequence shown here is derived from an EMBL/GenBank/DDBJ whole genome shotgun (WGS) entry which is preliminary data.</text>
</comment>
<feature type="active site" description="Proton donor" evidence="5">
    <location>
        <position position="186"/>
    </location>
</feature>
<evidence type="ECO:0000256" key="7">
    <source>
        <dbReference type="RuleBase" id="RU361193"/>
    </source>
</evidence>
<accession>A0AA40BBY2</accession>
<dbReference type="SUPFAM" id="SSF48225">
    <property type="entry name" value="Seven-hairpin glycosidases"/>
    <property type="match status" value="1"/>
</dbReference>
<comment type="subcellular location">
    <subcellularLocation>
        <location evidence="1">Endoplasmic reticulum</location>
    </subcellularLocation>
</comment>
<evidence type="ECO:0000256" key="9">
    <source>
        <dbReference type="SAM" id="Phobius"/>
    </source>
</evidence>
<organism evidence="10 11">
    <name type="scientific">Lasiosphaeris hirsuta</name>
    <dbReference type="NCBI Taxonomy" id="260670"/>
    <lineage>
        <taxon>Eukaryota</taxon>
        <taxon>Fungi</taxon>
        <taxon>Dikarya</taxon>
        <taxon>Ascomycota</taxon>
        <taxon>Pezizomycotina</taxon>
        <taxon>Sordariomycetes</taxon>
        <taxon>Sordariomycetidae</taxon>
        <taxon>Sordariales</taxon>
        <taxon>Lasiosphaeriaceae</taxon>
        <taxon>Lasiosphaeris</taxon>
    </lineage>
</organism>
<name>A0AA40BBY2_9PEZI</name>
<evidence type="ECO:0000256" key="8">
    <source>
        <dbReference type="SAM" id="MobiDB-lite"/>
    </source>
</evidence>